<protein>
    <submittedName>
        <fullName evidence="2">CGNR zinc finger domain-containing protein</fullName>
    </submittedName>
</protein>
<sequence length="94" mass="9811">MAAAAQDAAGSAVLVRAEDGRAHWRLPPAAGLRLPLPATARGAAELLAEPRRLTVRACPSAECGWLLLDAGGRRRWCTVTTCGGRRPAMARAPA</sequence>
<organism evidence="2 3">
    <name type="scientific">Streptomyces tropicalis</name>
    <dbReference type="NCBI Taxonomy" id="3034234"/>
    <lineage>
        <taxon>Bacteria</taxon>
        <taxon>Bacillati</taxon>
        <taxon>Actinomycetota</taxon>
        <taxon>Actinomycetes</taxon>
        <taxon>Kitasatosporales</taxon>
        <taxon>Streptomycetaceae</taxon>
        <taxon>Streptomyces</taxon>
    </lineage>
</organism>
<dbReference type="SUPFAM" id="SSF160904">
    <property type="entry name" value="Jann2411-like"/>
    <property type="match status" value="1"/>
</dbReference>
<comment type="caution">
    <text evidence="2">The sequence shown here is derived from an EMBL/GenBank/DDBJ whole genome shotgun (WGS) entry which is preliminary data.</text>
</comment>
<reference evidence="2 3" key="1">
    <citation type="submission" date="2023-03" db="EMBL/GenBank/DDBJ databases">
        <title>Draft genome sequence of Streptomyces sp. K1PA1 isolated from peat swamp forest in Thailand.</title>
        <authorList>
            <person name="Klaysubun C."/>
            <person name="Duangmal K."/>
        </authorList>
    </citation>
    <scope>NUCLEOTIDE SEQUENCE [LARGE SCALE GENOMIC DNA]</scope>
    <source>
        <strain evidence="2 3">K1PA1</strain>
    </source>
</reference>
<name>A0ABT6A1E8_9ACTN</name>
<dbReference type="RefSeq" id="WP_276108021.1">
    <property type="nucleotide sequence ID" value="NZ_JARJBB010000003.1"/>
</dbReference>
<evidence type="ECO:0000259" key="1">
    <source>
        <dbReference type="Pfam" id="PF11706"/>
    </source>
</evidence>
<feature type="domain" description="Zinc finger CGNR" evidence="1">
    <location>
        <begin position="55"/>
        <end position="86"/>
    </location>
</feature>
<dbReference type="InterPro" id="IPR023286">
    <property type="entry name" value="ABATE_dom_sf"/>
</dbReference>
<dbReference type="EMBL" id="JARJBB010000003">
    <property type="protein sequence ID" value="MDF3298471.1"/>
    <property type="molecule type" value="Genomic_DNA"/>
</dbReference>
<keyword evidence="3" id="KW-1185">Reference proteome</keyword>
<accession>A0ABT6A1E8</accession>
<evidence type="ECO:0000313" key="2">
    <source>
        <dbReference type="EMBL" id="MDF3298471.1"/>
    </source>
</evidence>
<proteinExistence type="predicted"/>
<dbReference type="InterPro" id="IPR021005">
    <property type="entry name" value="Znf_CGNR"/>
</dbReference>
<evidence type="ECO:0000313" key="3">
    <source>
        <dbReference type="Proteomes" id="UP001221150"/>
    </source>
</evidence>
<dbReference type="Proteomes" id="UP001221150">
    <property type="component" value="Unassembled WGS sequence"/>
</dbReference>
<gene>
    <name evidence="2" type="ORF">P3H78_07460</name>
</gene>
<dbReference type="Pfam" id="PF11706">
    <property type="entry name" value="zf-CGNR"/>
    <property type="match status" value="1"/>
</dbReference>
<dbReference type="Gene3D" id="1.10.3300.10">
    <property type="entry name" value="Jann2411-like domain"/>
    <property type="match status" value="1"/>
</dbReference>